<feature type="transmembrane region" description="Helical" evidence="1">
    <location>
        <begin position="45"/>
        <end position="66"/>
    </location>
</feature>
<gene>
    <name evidence="2" type="ORF">ERS137959_04631</name>
</gene>
<feature type="transmembrane region" description="Helical" evidence="1">
    <location>
        <begin position="72"/>
        <end position="94"/>
    </location>
</feature>
<sequence length="105" mass="11297">MKMPKNDPGSYGLIVWVLIAAMSIYGGFVKYIIDTRTNKTTWSWVAAFAQVAVSGFAGLIGGLISIESGLSIYYVLVVAGMSGTMGSVALSFFWERITGFKNANN</sequence>
<name>A0ABP1YGL6_YEREN</name>
<feature type="transmembrane region" description="Helical" evidence="1">
    <location>
        <begin position="12"/>
        <end position="33"/>
    </location>
</feature>
<accession>A0ABP1YGL6</accession>
<comment type="caution">
    <text evidence="2">The sequence shown here is derived from an EMBL/GenBank/DDBJ whole genome shotgun (WGS) entry which is preliminary data.</text>
</comment>
<reference evidence="2 3" key="1">
    <citation type="submission" date="2015-03" db="EMBL/GenBank/DDBJ databases">
        <authorList>
            <consortium name="Pathogen Informatics"/>
            <person name="Murphy D."/>
        </authorList>
    </citation>
    <scope>NUCLEOTIDE SEQUENCE [LARGE SCALE GENOMIC DNA]</scope>
    <source>
        <strain evidence="2 3">IP05342</strain>
    </source>
</reference>
<evidence type="ECO:0000313" key="2">
    <source>
        <dbReference type="EMBL" id="CNE78557.1"/>
    </source>
</evidence>
<dbReference type="GeneID" id="93969622"/>
<proteinExistence type="predicted"/>
<keyword evidence="1" id="KW-0812">Transmembrane</keyword>
<evidence type="ECO:0000313" key="3">
    <source>
        <dbReference type="Proteomes" id="UP000041601"/>
    </source>
</evidence>
<dbReference type="Pfam" id="PF16083">
    <property type="entry name" value="Phage_holin_3_3"/>
    <property type="match status" value="1"/>
</dbReference>
<keyword evidence="1" id="KW-1133">Transmembrane helix</keyword>
<evidence type="ECO:0000256" key="1">
    <source>
        <dbReference type="SAM" id="Phobius"/>
    </source>
</evidence>
<dbReference type="EMBL" id="CPXJ01000127">
    <property type="protein sequence ID" value="CNE78557.1"/>
    <property type="molecule type" value="Genomic_DNA"/>
</dbReference>
<protein>
    <submittedName>
        <fullName evidence="2">Phage-like protein</fullName>
    </submittedName>
</protein>
<keyword evidence="3" id="KW-1185">Reference proteome</keyword>
<dbReference type="RefSeq" id="WP_049525581.1">
    <property type="nucleotide sequence ID" value="NZ_CGGL01000025.1"/>
</dbReference>
<dbReference type="Proteomes" id="UP000041601">
    <property type="component" value="Unassembled WGS sequence"/>
</dbReference>
<organism evidence="2 3">
    <name type="scientific">Yersinia enterocolitica</name>
    <dbReference type="NCBI Taxonomy" id="630"/>
    <lineage>
        <taxon>Bacteria</taxon>
        <taxon>Pseudomonadati</taxon>
        <taxon>Pseudomonadota</taxon>
        <taxon>Gammaproteobacteria</taxon>
        <taxon>Enterobacterales</taxon>
        <taxon>Yersiniaceae</taxon>
        <taxon>Yersinia</taxon>
    </lineage>
</organism>
<dbReference type="InterPro" id="IPR032126">
    <property type="entry name" value="LydA_holin"/>
</dbReference>
<keyword evidence="1" id="KW-0472">Membrane</keyword>